<evidence type="ECO:0000313" key="1">
    <source>
        <dbReference type="EMBL" id="KAH8017482.1"/>
    </source>
</evidence>
<accession>A0ACB8GD10</accession>
<name>A0ACB8GD10_9SAUR</name>
<dbReference type="EMBL" id="CM037614">
    <property type="protein sequence ID" value="KAH8017482.1"/>
    <property type="molecule type" value="Genomic_DNA"/>
</dbReference>
<sequence length="160" mass="18384">MSAWLMAKNLAQFHLESKRGSVRSPSCLQHDVWPKPEIGKVLTYVAPQMLCQYVNDAGSANQQHHKNIAEERRHHEKEQCRYKVMLEESRLERKAFQDAMDRTMAVTMTGVNAIKLMSEKLMSRPTVETSQTRSITSKPENALSDIICCRPYNRDLFVCA</sequence>
<organism evidence="1 2">
    <name type="scientific">Sphaerodactylus townsendi</name>
    <dbReference type="NCBI Taxonomy" id="933632"/>
    <lineage>
        <taxon>Eukaryota</taxon>
        <taxon>Metazoa</taxon>
        <taxon>Chordata</taxon>
        <taxon>Craniata</taxon>
        <taxon>Vertebrata</taxon>
        <taxon>Euteleostomi</taxon>
        <taxon>Lepidosauria</taxon>
        <taxon>Squamata</taxon>
        <taxon>Bifurcata</taxon>
        <taxon>Gekkota</taxon>
        <taxon>Sphaerodactylidae</taxon>
        <taxon>Sphaerodactylus</taxon>
    </lineage>
</organism>
<proteinExistence type="predicted"/>
<protein>
    <submittedName>
        <fullName evidence="1">Uncharacterized protein</fullName>
    </submittedName>
</protein>
<dbReference type="Proteomes" id="UP000827872">
    <property type="component" value="Linkage Group LG01"/>
</dbReference>
<gene>
    <name evidence="1" type="ORF">K3G42_030158</name>
</gene>
<keyword evidence="2" id="KW-1185">Reference proteome</keyword>
<comment type="caution">
    <text evidence="1">The sequence shown here is derived from an EMBL/GenBank/DDBJ whole genome shotgun (WGS) entry which is preliminary data.</text>
</comment>
<evidence type="ECO:0000313" key="2">
    <source>
        <dbReference type="Proteomes" id="UP000827872"/>
    </source>
</evidence>
<reference evidence="1" key="1">
    <citation type="submission" date="2021-08" db="EMBL/GenBank/DDBJ databases">
        <title>The first chromosome-level gecko genome reveals the dynamic sex chromosomes of Neotropical dwarf geckos (Sphaerodactylidae: Sphaerodactylus).</title>
        <authorList>
            <person name="Pinto B.J."/>
            <person name="Keating S.E."/>
            <person name="Gamble T."/>
        </authorList>
    </citation>
    <scope>NUCLEOTIDE SEQUENCE</scope>
    <source>
        <strain evidence="1">TG3544</strain>
    </source>
</reference>